<dbReference type="PANTHER" id="PTHR46991:SF20">
    <property type="entry name" value="SHSP DOMAIN-CONTAINING PROTEIN"/>
    <property type="match status" value="1"/>
</dbReference>
<dbReference type="SUPFAM" id="SSF49764">
    <property type="entry name" value="HSP20-like chaperones"/>
    <property type="match status" value="2"/>
</dbReference>
<dbReference type="Pfam" id="PF00011">
    <property type="entry name" value="HSP20"/>
    <property type="match status" value="1"/>
</dbReference>
<evidence type="ECO:0000256" key="3">
    <source>
        <dbReference type="SAM" id="MobiDB-lite"/>
    </source>
</evidence>
<dbReference type="EMBL" id="JADBGQ010000002">
    <property type="protein sequence ID" value="KAG5411389.1"/>
    <property type="molecule type" value="Genomic_DNA"/>
</dbReference>
<comment type="caution">
    <text evidence="5">The sequence shown here is derived from an EMBL/GenBank/DDBJ whole genome shotgun (WGS) entry which is preliminary data.</text>
</comment>
<evidence type="ECO:0000313" key="6">
    <source>
        <dbReference type="Proteomes" id="UP000823674"/>
    </source>
</evidence>
<protein>
    <recommendedName>
        <fullName evidence="4">SHSP domain-containing protein</fullName>
    </recommendedName>
</protein>
<dbReference type="PROSITE" id="PS01031">
    <property type="entry name" value="SHSP"/>
    <property type="match status" value="1"/>
</dbReference>
<dbReference type="Proteomes" id="UP000823674">
    <property type="component" value="Chromosome A02"/>
</dbReference>
<organism evidence="5 6">
    <name type="scientific">Brassica rapa subsp. trilocularis</name>
    <dbReference type="NCBI Taxonomy" id="1813537"/>
    <lineage>
        <taxon>Eukaryota</taxon>
        <taxon>Viridiplantae</taxon>
        <taxon>Streptophyta</taxon>
        <taxon>Embryophyta</taxon>
        <taxon>Tracheophyta</taxon>
        <taxon>Spermatophyta</taxon>
        <taxon>Magnoliopsida</taxon>
        <taxon>eudicotyledons</taxon>
        <taxon>Gunneridae</taxon>
        <taxon>Pentapetalae</taxon>
        <taxon>rosids</taxon>
        <taxon>malvids</taxon>
        <taxon>Brassicales</taxon>
        <taxon>Brassicaceae</taxon>
        <taxon>Brassiceae</taxon>
        <taxon>Brassica</taxon>
    </lineage>
</organism>
<evidence type="ECO:0000313" key="5">
    <source>
        <dbReference type="EMBL" id="KAG5411389.1"/>
    </source>
</evidence>
<evidence type="ECO:0000256" key="2">
    <source>
        <dbReference type="RuleBase" id="RU003616"/>
    </source>
</evidence>
<name>A0ABQ7NNS1_BRACM</name>
<dbReference type="CDD" id="cd00298">
    <property type="entry name" value="ACD_sHsps_p23-like"/>
    <property type="match status" value="1"/>
</dbReference>
<reference evidence="5 6" key="1">
    <citation type="submission" date="2021-03" db="EMBL/GenBank/DDBJ databases">
        <authorList>
            <person name="King G.J."/>
            <person name="Bancroft I."/>
            <person name="Baten A."/>
            <person name="Bloomfield J."/>
            <person name="Borpatragohain P."/>
            <person name="He Z."/>
            <person name="Irish N."/>
            <person name="Irwin J."/>
            <person name="Liu K."/>
            <person name="Mauleon R.P."/>
            <person name="Moore J."/>
            <person name="Morris R."/>
            <person name="Ostergaard L."/>
            <person name="Wang B."/>
            <person name="Wells R."/>
        </authorList>
    </citation>
    <scope>NUCLEOTIDE SEQUENCE [LARGE SCALE GENOMIC DNA]</scope>
    <source>
        <strain evidence="5">R-o-18</strain>
        <tissue evidence="5">Leaf</tissue>
    </source>
</reference>
<accession>A0ABQ7NNS1</accession>
<dbReference type="PANTHER" id="PTHR46991">
    <property type="entry name" value="23.5 KDA HEAT SHOCK PROTEIN, MITOCHONDRIAL"/>
    <property type="match status" value="1"/>
</dbReference>
<feature type="region of interest" description="Disordered" evidence="3">
    <location>
        <begin position="1"/>
        <end position="36"/>
    </location>
</feature>
<keyword evidence="6" id="KW-1185">Reference proteome</keyword>
<gene>
    <name evidence="5" type="primary">A02p044110.1_BraROA</name>
    <name evidence="5" type="ORF">IGI04_007708</name>
</gene>
<evidence type="ECO:0000259" key="4">
    <source>
        <dbReference type="PROSITE" id="PS01031"/>
    </source>
</evidence>
<dbReference type="InterPro" id="IPR008978">
    <property type="entry name" value="HSP20-like_chaperone"/>
</dbReference>
<dbReference type="InterPro" id="IPR002068">
    <property type="entry name" value="A-crystallin/Hsp20_dom"/>
</dbReference>
<comment type="similarity">
    <text evidence="1 2">Belongs to the small heat shock protein (HSP20) family.</text>
</comment>
<dbReference type="InterPro" id="IPR044656">
    <property type="entry name" value="HSP14.7/HSP23.5/HSP23.6-like"/>
</dbReference>
<feature type="domain" description="SHSP" evidence="4">
    <location>
        <begin position="29"/>
        <end position="143"/>
    </location>
</feature>
<sequence>MSKVGGSGKGFSYSDRQRPKNLPPIRSNRFQKSGNKEVYETKDMENAFVMRVDMPGCSASSFVYRVEEDKNVYFSAHEPDMPEYGHDGRKYEGTLVCNPAVFEAKEAKAELVDGVMWLTVPKIPREEESEHYVLQKMLKLKITSDIERERERGRDYTEKEDEEEEEEEMAEARVLDMSRVPFIPGRIHATNNEFQRYGPKGFMEIKILQNDNLYVRVDLPGVPDDGVRHRVDSVRQKVVFFSGEETLSDGDDKKNAREYAGTAGLGCDCCEITGVDAKMKDGVLRMIVSRVKVKDHDNKCALFLPPNTGKSGRYNMDEPASNMANAVEDHPFVVKGPKRSENSVQRRGDGSVWVSFDLPGVCGDDILVLPNENEVKFYAENKEVYEHDESCRIFMGAVNGAYVCAPGVPLLSHDIAWDAEFGVLTVRITPPERCGECLQGARRNSRDGSGEKTLSDKKNALGYSGTAGLGCDCCEITGVDAKMKDGVLRMIVSRVKVKDHHNKCTLFLPPNTGKSGRYNPDESPWNLAELEDHPFVLKGCKDSSTSEATSDGGRLFSLDLPGVCGDDMLVLPNENEVKFYGENKEVCEHDESCRIFMGAIKGSSFCAPGVPLLSHDIAWDAEFGVLKVRVSPPGSNISSE</sequence>
<evidence type="ECO:0000256" key="1">
    <source>
        <dbReference type="PROSITE-ProRule" id="PRU00285"/>
    </source>
</evidence>
<proteinExistence type="inferred from homology"/>